<name>A0A1Y5PCF1_9MYCO</name>
<evidence type="ECO:0000313" key="2">
    <source>
        <dbReference type="EMBL" id="SBS76337.1"/>
    </source>
</evidence>
<gene>
    <name evidence="2" type="ORF">MHPYR_300092</name>
</gene>
<dbReference type="EMBL" id="FLQS01000024">
    <property type="protein sequence ID" value="SBS76337.1"/>
    <property type="molecule type" value="Genomic_DNA"/>
</dbReference>
<evidence type="ECO:0000256" key="1">
    <source>
        <dbReference type="SAM" id="MobiDB-lite"/>
    </source>
</evidence>
<sequence length="55" mass="6009">MLTKPADAPSTRAFQMSQRTTHSRAFQMSQRGPTPVAYSNICAMLNGNPRILPGC</sequence>
<dbReference type="AlphaFoldDB" id="A0A1Y5PCF1"/>
<feature type="compositionally biased region" description="Polar residues" evidence="1">
    <location>
        <begin position="12"/>
        <end position="32"/>
    </location>
</feature>
<accession>A0A1Y5PCF1</accession>
<proteinExistence type="predicted"/>
<feature type="region of interest" description="Disordered" evidence="1">
    <location>
        <begin position="1"/>
        <end position="32"/>
    </location>
</feature>
<reference evidence="2" key="1">
    <citation type="submission" date="2016-03" db="EMBL/GenBank/DDBJ databases">
        <authorList>
            <person name="Ploux O."/>
        </authorList>
    </citation>
    <scope>NUCLEOTIDE SEQUENCE</scope>
    <source>
        <strain evidence="2">UC10</strain>
    </source>
</reference>
<organism evidence="2">
    <name type="scientific">uncultured Mycobacterium sp</name>
    <dbReference type="NCBI Taxonomy" id="171292"/>
    <lineage>
        <taxon>Bacteria</taxon>
        <taxon>Bacillati</taxon>
        <taxon>Actinomycetota</taxon>
        <taxon>Actinomycetes</taxon>
        <taxon>Mycobacteriales</taxon>
        <taxon>Mycobacteriaceae</taxon>
        <taxon>Mycobacterium</taxon>
        <taxon>environmental samples</taxon>
    </lineage>
</organism>
<protein>
    <submittedName>
        <fullName evidence="2">Uncharacterized protein</fullName>
    </submittedName>
</protein>